<dbReference type="Proteomes" id="UP000004095">
    <property type="component" value="Unassembled WGS sequence"/>
</dbReference>
<reference evidence="12 13" key="1">
    <citation type="submission" date="2007-01" db="EMBL/GenBank/DDBJ databases">
        <authorList>
            <person name="Haygood M."/>
            <person name="Podell S."/>
            <person name="Anderson C."/>
            <person name="Hopkinson B."/>
            <person name="Roe K."/>
            <person name="Barbeau K."/>
            <person name="Gaasterland T."/>
            <person name="Ferriera S."/>
            <person name="Johnson J."/>
            <person name="Kravitz S."/>
            <person name="Beeson K."/>
            <person name="Sutton G."/>
            <person name="Rogers Y.-H."/>
            <person name="Friedman R."/>
            <person name="Frazier M."/>
            <person name="Venter J.C."/>
        </authorList>
    </citation>
    <scope>NUCLEOTIDE SEQUENCE [LARGE SCALE GENOMIC DNA]</scope>
    <source>
        <strain evidence="12 13">ATCC 23134</strain>
    </source>
</reference>
<feature type="transmembrane region" description="Helical" evidence="10">
    <location>
        <begin position="255"/>
        <end position="274"/>
    </location>
</feature>
<gene>
    <name evidence="12" type="ORF">M23134_07731</name>
</gene>
<feature type="transmembrane region" description="Helical" evidence="10">
    <location>
        <begin position="314"/>
        <end position="337"/>
    </location>
</feature>
<feature type="domain" description="Peptidase C39" evidence="11">
    <location>
        <begin position="4"/>
        <end position="123"/>
    </location>
</feature>
<dbReference type="Gene3D" id="3.40.30.10">
    <property type="entry name" value="Glutaredoxin"/>
    <property type="match status" value="1"/>
</dbReference>
<protein>
    <submittedName>
        <fullName evidence="12">Peptidase, C39 family</fullName>
    </submittedName>
</protein>
<evidence type="ECO:0000256" key="3">
    <source>
        <dbReference type="ARBA" id="ARBA00022692"/>
    </source>
</evidence>
<dbReference type="InterPro" id="IPR038354">
    <property type="entry name" value="VKOR_sf"/>
</dbReference>
<comment type="similarity">
    <text evidence="2">Belongs to the VKOR family.</text>
</comment>
<evidence type="ECO:0000256" key="10">
    <source>
        <dbReference type="SAM" id="Phobius"/>
    </source>
</evidence>
<name>A1ZYE7_MICM2</name>
<feature type="transmembrane region" description="Helical" evidence="10">
    <location>
        <begin position="145"/>
        <end position="163"/>
    </location>
</feature>
<dbReference type="GO" id="GO:0016020">
    <property type="term" value="C:membrane"/>
    <property type="evidence" value="ECO:0007669"/>
    <property type="project" value="UniProtKB-SubCell"/>
</dbReference>
<dbReference type="SUPFAM" id="SSF52833">
    <property type="entry name" value="Thioredoxin-like"/>
    <property type="match status" value="1"/>
</dbReference>
<evidence type="ECO:0000256" key="6">
    <source>
        <dbReference type="ARBA" id="ARBA00023002"/>
    </source>
</evidence>
<keyword evidence="7 10" id="KW-0472">Membrane</keyword>
<evidence type="ECO:0000256" key="9">
    <source>
        <dbReference type="ARBA" id="ARBA00023284"/>
    </source>
</evidence>
<evidence type="ECO:0000259" key="11">
    <source>
        <dbReference type="PROSITE" id="PS50990"/>
    </source>
</evidence>
<dbReference type="InterPro" id="IPR012932">
    <property type="entry name" value="VKOR"/>
</dbReference>
<evidence type="ECO:0000313" key="12">
    <source>
        <dbReference type="EMBL" id="EAY24620.1"/>
    </source>
</evidence>
<dbReference type="Gene3D" id="1.20.1440.130">
    <property type="entry name" value="VKOR domain"/>
    <property type="match status" value="1"/>
</dbReference>
<dbReference type="GO" id="GO:0006508">
    <property type="term" value="P:proteolysis"/>
    <property type="evidence" value="ECO:0007669"/>
    <property type="project" value="InterPro"/>
</dbReference>
<keyword evidence="8" id="KW-1015">Disulfide bond</keyword>
<dbReference type="OrthoDB" id="1100563at2"/>
<dbReference type="CDD" id="cd12921">
    <property type="entry name" value="VKOR_4"/>
    <property type="match status" value="1"/>
</dbReference>
<keyword evidence="9" id="KW-0676">Redox-active center</keyword>
<evidence type="ECO:0000256" key="8">
    <source>
        <dbReference type="ARBA" id="ARBA00023157"/>
    </source>
</evidence>
<keyword evidence="6" id="KW-0560">Oxidoreductase</keyword>
<feature type="transmembrane region" description="Helical" evidence="10">
    <location>
        <begin position="233"/>
        <end position="249"/>
    </location>
</feature>
<dbReference type="Pfam" id="PF07884">
    <property type="entry name" value="VKOR"/>
    <property type="match status" value="1"/>
</dbReference>
<dbReference type="InterPro" id="IPR036249">
    <property type="entry name" value="Thioredoxin-like_sf"/>
</dbReference>
<dbReference type="Pfam" id="PF03412">
    <property type="entry name" value="Peptidase_C39"/>
    <property type="match status" value="1"/>
</dbReference>
<evidence type="ECO:0000256" key="1">
    <source>
        <dbReference type="ARBA" id="ARBA00004141"/>
    </source>
</evidence>
<dbReference type="AlphaFoldDB" id="A1ZYE7"/>
<evidence type="ECO:0000313" key="13">
    <source>
        <dbReference type="Proteomes" id="UP000004095"/>
    </source>
</evidence>
<keyword evidence="5 10" id="KW-1133">Transmembrane helix</keyword>
<dbReference type="GO" id="GO:0016491">
    <property type="term" value="F:oxidoreductase activity"/>
    <property type="evidence" value="ECO:0007669"/>
    <property type="project" value="UniProtKB-KW"/>
</dbReference>
<organism evidence="12 13">
    <name type="scientific">Microscilla marina ATCC 23134</name>
    <dbReference type="NCBI Taxonomy" id="313606"/>
    <lineage>
        <taxon>Bacteria</taxon>
        <taxon>Pseudomonadati</taxon>
        <taxon>Bacteroidota</taxon>
        <taxon>Cytophagia</taxon>
        <taxon>Cytophagales</taxon>
        <taxon>Microscillaceae</taxon>
        <taxon>Microscilla</taxon>
    </lineage>
</organism>
<keyword evidence="4" id="KW-0874">Quinone</keyword>
<dbReference type="eggNOG" id="COG1651">
    <property type="taxonomic scope" value="Bacteria"/>
</dbReference>
<evidence type="ECO:0000256" key="2">
    <source>
        <dbReference type="ARBA" id="ARBA00006214"/>
    </source>
</evidence>
<evidence type="ECO:0000256" key="4">
    <source>
        <dbReference type="ARBA" id="ARBA00022719"/>
    </source>
</evidence>
<feature type="transmembrane region" description="Helical" evidence="10">
    <location>
        <begin position="286"/>
        <end position="308"/>
    </location>
</feature>
<evidence type="ECO:0000256" key="5">
    <source>
        <dbReference type="ARBA" id="ARBA00022989"/>
    </source>
</evidence>
<keyword evidence="3 10" id="KW-0812">Transmembrane</keyword>
<comment type="subcellular location">
    <subcellularLocation>
        <location evidence="1">Membrane</location>
        <topology evidence="1">Multi-pass membrane protein</topology>
    </subcellularLocation>
</comment>
<keyword evidence="13" id="KW-1185">Reference proteome</keyword>
<dbReference type="EMBL" id="AAWS01000065">
    <property type="protein sequence ID" value="EAY24620.1"/>
    <property type="molecule type" value="Genomic_DNA"/>
</dbReference>
<accession>A1ZYE7</accession>
<dbReference type="RefSeq" id="WP_002704504.1">
    <property type="nucleotide sequence ID" value="NZ_AAWS01000065.1"/>
</dbReference>
<comment type="caution">
    <text evidence="12">The sequence shown here is derived from an EMBL/GenBank/DDBJ whole genome shotgun (WGS) entry which is preliminary data.</text>
</comment>
<dbReference type="PROSITE" id="PS50990">
    <property type="entry name" value="PEPTIDASE_C39"/>
    <property type="match status" value="1"/>
</dbReference>
<dbReference type="GO" id="GO:0008233">
    <property type="term" value="F:peptidase activity"/>
    <property type="evidence" value="ECO:0007669"/>
    <property type="project" value="InterPro"/>
</dbReference>
<dbReference type="GO" id="GO:0048038">
    <property type="term" value="F:quinone binding"/>
    <property type="evidence" value="ECO:0007669"/>
    <property type="project" value="UniProtKB-KW"/>
</dbReference>
<dbReference type="GO" id="GO:0005524">
    <property type="term" value="F:ATP binding"/>
    <property type="evidence" value="ECO:0007669"/>
    <property type="project" value="InterPro"/>
</dbReference>
<dbReference type="Gene3D" id="3.90.70.10">
    <property type="entry name" value="Cysteine proteinases"/>
    <property type="match status" value="1"/>
</dbReference>
<evidence type="ECO:0000256" key="7">
    <source>
        <dbReference type="ARBA" id="ARBA00023136"/>
    </source>
</evidence>
<proteinExistence type="inferred from homology"/>
<sequence length="539" mass="60694">MRKQRSDFENLPIASKYFLQQLGAKVTPQTIERQLTTHPAYPSVLSLSETLSDLSIENMAVSITTDRLEEVPYPAIAHFSRGHFVVLDGLENGQLTYFDPAKGHVTQSVEEFAAEWSGVLLMAELDEETHLGEADFIFKKYRTPLIIGASMMFFVLGLVAGFVNFKVAWATWLPLLGLKAVGLTTAVLLILKEEGISNALVHKICDTNAKTSCGQVLDSPAAKLFGWLKMSHLGFIYFAGGSLALLTSLTSGNLFSIAVCLGVFTILALPYTIFSVYYQAMVVKKWCLLCLAVQLIFWLEFAAGFSLWSYDSRFFNATSILHIAVTFGVVVVFWLLFKPGFRLKKELLEQEAKLNFFLKNEQIMRGVLESAPHASPVNFEDQVILGDPEAPIEVTMISNVFCGPCAQKHEALVKLMRELPGILRVQVLFTAKKEQEDEQNKVSQHLIGLHYQYNQAQCLEATSFWYKHKDYTALVKNYPLTEDSLEKAKNLHIQHAYWVDQEQITGTPTLLVQGRQLPVGFDLENFKSYWRNMAMVEDE</sequence>
<feature type="transmembrane region" description="Helical" evidence="10">
    <location>
        <begin position="169"/>
        <end position="191"/>
    </location>
</feature>
<dbReference type="InterPro" id="IPR005074">
    <property type="entry name" value="Peptidase_C39"/>
</dbReference>